<organism evidence="2 3">
    <name type="scientific">Streptomyces actuosus</name>
    <dbReference type="NCBI Taxonomy" id="1885"/>
    <lineage>
        <taxon>Bacteria</taxon>
        <taxon>Bacillati</taxon>
        <taxon>Actinomycetota</taxon>
        <taxon>Actinomycetes</taxon>
        <taxon>Kitasatosporales</taxon>
        <taxon>Streptomycetaceae</taxon>
        <taxon>Streptomyces</taxon>
    </lineage>
</organism>
<dbReference type="KEGG" id="sact:DMT42_00190"/>
<evidence type="ECO:0008006" key="4">
    <source>
        <dbReference type="Google" id="ProtNLM"/>
    </source>
</evidence>
<dbReference type="AlphaFoldDB" id="A0A2U9NUZ7"/>
<feature type="chain" id="PRO_5015982908" description="Ig-like domain-containing protein" evidence="1">
    <location>
        <begin position="33"/>
        <end position="114"/>
    </location>
</feature>
<evidence type="ECO:0000313" key="2">
    <source>
        <dbReference type="EMBL" id="AWT40924.1"/>
    </source>
</evidence>
<sequence length="114" mass="11623">MSVAVRRTAYGLGAAASVFLAATVLSPSPADAAAPTSITSTVKSKYFTGGYTTITCPSGYVGTGGGVGADSTQMYVVLTEPTRNSAGRPNGWKGWVQRTNGAYGSGTIYVVCTR</sequence>
<dbReference type="Proteomes" id="UP000247634">
    <property type="component" value="Chromosome"/>
</dbReference>
<dbReference type="RefSeq" id="WP_110625860.1">
    <property type="nucleotide sequence ID" value="NZ_CP029788.1"/>
</dbReference>
<evidence type="ECO:0000256" key="1">
    <source>
        <dbReference type="SAM" id="SignalP"/>
    </source>
</evidence>
<proteinExistence type="predicted"/>
<dbReference type="EMBL" id="CP029788">
    <property type="protein sequence ID" value="AWT40924.1"/>
    <property type="molecule type" value="Genomic_DNA"/>
</dbReference>
<name>A0A2U9NUZ7_STRAS</name>
<dbReference type="OrthoDB" id="9978294at2"/>
<gene>
    <name evidence="2" type="ORF">DMT42_00190</name>
</gene>
<protein>
    <recommendedName>
        <fullName evidence="4">Ig-like domain-containing protein</fullName>
    </recommendedName>
</protein>
<keyword evidence="1" id="KW-0732">Signal</keyword>
<reference evidence="2 3" key="1">
    <citation type="submission" date="2018-06" db="EMBL/GenBank/DDBJ databases">
        <title>The complete genome sequence of a nosiheptide producer Streptomyces actuosus ATCC 25421: deducing the ability of producing a new class III lantibiotics.</title>
        <authorList>
            <person name="Liu W."/>
            <person name="Sun F."/>
            <person name="Hu Y."/>
        </authorList>
    </citation>
    <scope>NUCLEOTIDE SEQUENCE [LARGE SCALE GENOMIC DNA]</scope>
    <source>
        <strain evidence="2 3">ATCC 25421</strain>
    </source>
</reference>
<accession>A0A2U9NUZ7</accession>
<feature type="signal peptide" evidence="1">
    <location>
        <begin position="1"/>
        <end position="32"/>
    </location>
</feature>
<evidence type="ECO:0000313" key="3">
    <source>
        <dbReference type="Proteomes" id="UP000247634"/>
    </source>
</evidence>
<keyword evidence="3" id="KW-1185">Reference proteome</keyword>